<evidence type="ECO:0000256" key="1">
    <source>
        <dbReference type="SAM" id="Phobius"/>
    </source>
</evidence>
<keyword evidence="1" id="KW-0472">Membrane</keyword>
<gene>
    <name evidence="2" type="ORF">HPULCUR_006353</name>
</gene>
<feature type="transmembrane region" description="Helical" evidence="1">
    <location>
        <begin position="12"/>
        <end position="32"/>
    </location>
</feature>
<accession>A0ABP9Y1M9</accession>
<feature type="transmembrane region" description="Helical" evidence="1">
    <location>
        <begin position="44"/>
        <end position="62"/>
    </location>
</feature>
<name>A0ABP9Y1M9_9FUNG</name>
<evidence type="ECO:0000313" key="3">
    <source>
        <dbReference type="Proteomes" id="UP001476247"/>
    </source>
</evidence>
<keyword evidence="1" id="KW-0812">Transmembrane</keyword>
<comment type="caution">
    <text evidence="2">The sequence shown here is derived from an EMBL/GenBank/DDBJ whole genome shotgun (WGS) entry which is preliminary data.</text>
</comment>
<protein>
    <submittedName>
        <fullName evidence="2">Uncharacterized protein</fullName>
    </submittedName>
</protein>
<dbReference type="Proteomes" id="UP001476247">
    <property type="component" value="Unassembled WGS sequence"/>
</dbReference>
<evidence type="ECO:0000313" key="2">
    <source>
        <dbReference type="EMBL" id="GAA5800914.1"/>
    </source>
</evidence>
<keyword evidence="3" id="KW-1185">Reference proteome</keyword>
<dbReference type="PANTHER" id="PTHR41390:SF1">
    <property type="entry name" value="NADH-UBIQUINONE OXIDOREDUCTASE 213 KDA SUBUNIT"/>
    <property type="match status" value="1"/>
</dbReference>
<organism evidence="2 3">
    <name type="scientific">Helicostylum pulchrum</name>
    <dbReference type="NCBI Taxonomy" id="562976"/>
    <lineage>
        <taxon>Eukaryota</taxon>
        <taxon>Fungi</taxon>
        <taxon>Fungi incertae sedis</taxon>
        <taxon>Mucoromycota</taxon>
        <taxon>Mucoromycotina</taxon>
        <taxon>Mucoromycetes</taxon>
        <taxon>Mucorales</taxon>
        <taxon>Mucorineae</taxon>
        <taxon>Mucoraceae</taxon>
        <taxon>Helicostylum</taxon>
    </lineage>
</organism>
<reference evidence="2 3" key="1">
    <citation type="submission" date="2024-04" db="EMBL/GenBank/DDBJ databases">
        <title>genome sequences of Mucor flavus KT1a and Helicostylum pulchrum KT1b strains isolation_sourced from the surface of a dry-aged beef.</title>
        <authorList>
            <person name="Toyotome T."/>
            <person name="Hosono M."/>
            <person name="Torimaru M."/>
            <person name="Fukuda K."/>
            <person name="Mikami N."/>
        </authorList>
    </citation>
    <scope>NUCLEOTIDE SEQUENCE [LARGE SCALE GENOMIC DNA]</scope>
    <source>
        <strain evidence="2 3">KT1b</strain>
    </source>
</reference>
<sequence length="207" mass="22305">MSRSKETLESVVFGTGLTALTGATTGATIAVLKNAPVKQYAISTGLNCGVFGATFFMVRETFITYQRKQNSQFGLKDSETKDIDALFSSAMAGATTGGLLSAAYKGPKSVVSGAVMYGAICTGLQVAYTAGNSWRQQWILEGSVGGDQATSTEQPKEPFSIMKYINLPSWFPIHQLSEEEYNDLLDTKLKTLEAELADLEKKIQSSK</sequence>
<keyword evidence="1" id="KW-1133">Transmembrane helix</keyword>
<proteinExistence type="predicted"/>
<dbReference type="PANTHER" id="PTHR41390">
    <property type="entry name" value="CHROMOSOME 7, WHOLE GENOME SHOTGUN SEQUENCE"/>
    <property type="match status" value="1"/>
</dbReference>
<dbReference type="EMBL" id="BAABUJ010000017">
    <property type="protein sequence ID" value="GAA5800914.1"/>
    <property type="molecule type" value="Genomic_DNA"/>
</dbReference>